<dbReference type="Proteomes" id="UP000262954">
    <property type="component" value="Unassembled WGS sequence"/>
</dbReference>
<dbReference type="RefSeq" id="WP_418729105.1">
    <property type="nucleotide sequence ID" value="NZ_DBFJMN010000302.1"/>
</dbReference>
<dbReference type="PANTHER" id="PTHR38459:SF1">
    <property type="entry name" value="PROPHAGE BACTOPRENOL-LINKED GLUCOSE TRANSLOCASE HOMOLOG"/>
    <property type="match status" value="1"/>
</dbReference>
<evidence type="ECO:0000313" key="9">
    <source>
        <dbReference type="Proteomes" id="UP000262954"/>
    </source>
</evidence>
<name>A0A354M2T5_9BACT</name>
<proteinExistence type="inferred from homology"/>
<evidence type="ECO:0000313" key="8">
    <source>
        <dbReference type="EMBL" id="HBJ08824.1"/>
    </source>
</evidence>
<comment type="similarity">
    <text evidence="2">Belongs to the GtrA family.</text>
</comment>
<keyword evidence="4 6" id="KW-1133">Transmembrane helix</keyword>
<evidence type="ECO:0000256" key="6">
    <source>
        <dbReference type="SAM" id="Phobius"/>
    </source>
</evidence>
<feature type="transmembrane region" description="Helical" evidence="6">
    <location>
        <begin position="12"/>
        <end position="31"/>
    </location>
</feature>
<reference evidence="8 9" key="1">
    <citation type="journal article" date="2018" name="Nat. Biotechnol.">
        <title>A standardized bacterial taxonomy based on genome phylogeny substantially revises the tree of life.</title>
        <authorList>
            <person name="Parks D.H."/>
            <person name="Chuvochina M."/>
            <person name="Waite D.W."/>
            <person name="Rinke C."/>
            <person name="Skarshewski A."/>
            <person name="Chaumeil P.A."/>
            <person name="Hugenholtz P."/>
        </authorList>
    </citation>
    <scope>NUCLEOTIDE SEQUENCE [LARGE SCALE GENOMIC DNA]</scope>
    <source>
        <strain evidence="8">UBA11482</strain>
    </source>
</reference>
<feature type="transmembrane region" description="Helical" evidence="6">
    <location>
        <begin position="37"/>
        <end position="58"/>
    </location>
</feature>
<evidence type="ECO:0000256" key="5">
    <source>
        <dbReference type="ARBA" id="ARBA00023136"/>
    </source>
</evidence>
<accession>A0A354M2T5</accession>
<dbReference type="InterPro" id="IPR051401">
    <property type="entry name" value="GtrA_CellWall_Glycosyl"/>
</dbReference>
<feature type="transmembrane region" description="Helical" evidence="6">
    <location>
        <begin position="78"/>
        <end position="97"/>
    </location>
</feature>
<gene>
    <name evidence="8" type="ORF">DDY73_07430</name>
</gene>
<protein>
    <submittedName>
        <fullName evidence="8">Polysaccharide biosynthesis protein GtrA</fullName>
    </submittedName>
</protein>
<organism evidence="8 9">
    <name type="scientific">Coprobacter fastidiosus</name>
    <dbReference type="NCBI Taxonomy" id="1099853"/>
    <lineage>
        <taxon>Bacteria</taxon>
        <taxon>Pseudomonadati</taxon>
        <taxon>Bacteroidota</taxon>
        <taxon>Bacteroidia</taxon>
        <taxon>Bacteroidales</taxon>
        <taxon>Barnesiellaceae</taxon>
        <taxon>Coprobacter</taxon>
    </lineage>
</organism>
<dbReference type="PANTHER" id="PTHR38459">
    <property type="entry name" value="PROPHAGE BACTOPRENOL-LINKED GLUCOSE TRANSLOCASE HOMOLOG"/>
    <property type="match status" value="1"/>
</dbReference>
<keyword evidence="5 6" id="KW-0472">Membrane</keyword>
<keyword evidence="3 6" id="KW-0812">Transmembrane</keyword>
<comment type="subcellular location">
    <subcellularLocation>
        <location evidence="1">Membrane</location>
        <topology evidence="1">Multi-pass membrane protein</topology>
    </subcellularLocation>
</comment>
<evidence type="ECO:0000256" key="4">
    <source>
        <dbReference type="ARBA" id="ARBA00022989"/>
    </source>
</evidence>
<sequence>MKQKLRYRELFRFIITGTIITVIHYSIYLALSNFLSLNIAYTTGFIISFVCNFLLSNYYTFKTKPSVKNAIRFCGSHVINYLLQISCFNLFIFLGVPKAYAPMPVWIVILPINFLLVRMALKPSFKWLKKIHPHKNR</sequence>
<feature type="transmembrane region" description="Helical" evidence="6">
    <location>
        <begin position="103"/>
        <end position="121"/>
    </location>
</feature>
<dbReference type="GO" id="GO:0005886">
    <property type="term" value="C:plasma membrane"/>
    <property type="evidence" value="ECO:0007669"/>
    <property type="project" value="TreeGrafter"/>
</dbReference>
<dbReference type="EMBL" id="DNWC01000095">
    <property type="protein sequence ID" value="HBJ08824.1"/>
    <property type="molecule type" value="Genomic_DNA"/>
</dbReference>
<evidence type="ECO:0000256" key="2">
    <source>
        <dbReference type="ARBA" id="ARBA00009399"/>
    </source>
</evidence>
<comment type="caution">
    <text evidence="8">The sequence shown here is derived from an EMBL/GenBank/DDBJ whole genome shotgun (WGS) entry which is preliminary data.</text>
</comment>
<dbReference type="Pfam" id="PF04138">
    <property type="entry name" value="GtrA_DPMS_TM"/>
    <property type="match status" value="1"/>
</dbReference>
<dbReference type="GO" id="GO:0000271">
    <property type="term" value="P:polysaccharide biosynthetic process"/>
    <property type="evidence" value="ECO:0007669"/>
    <property type="project" value="InterPro"/>
</dbReference>
<evidence type="ECO:0000259" key="7">
    <source>
        <dbReference type="Pfam" id="PF04138"/>
    </source>
</evidence>
<dbReference type="AlphaFoldDB" id="A0A354M2T5"/>
<dbReference type="InterPro" id="IPR007267">
    <property type="entry name" value="GtrA_DPMS_TM"/>
</dbReference>
<evidence type="ECO:0000256" key="3">
    <source>
        <dbReference type="ARBA" id="ARBA00022692"/>
    </source>
</evidence>
<evidence type="ECO:0000256" key="1">
    <source>
        <dbReference type="ARBA" id="ARBA00004141"/>
    </source>
</evidence>
<feature type="domain" description="GtrA/DPMS transmembrane" evidence="7">
    <location>
        <begin position="12"/>
        <end position="119"/>
    </location>
</feature>